<dbReference type="Gene3D" id="3.40.50.300">
    <property type="entry name" value="P-loop containing nucleotide triphosphate hydrolases"/>
    <property type="match status" value="1"/>
</dbReference>
<reference evidence="3 4" key="1">
    <citation type="submission" date="2016-04" db="EMBL/GenBank/DDBJ databases">
        <title>Genome sequence of Methanobrevibacter curvatus DSM 11111.</title>
        <authorList>
            <person name="Poehlein A."/>
            <person name="Seedorf H."/>
            <person name="Daniel R."/>
        </authorList>
    </citation>
    <scope>NUCLEOTIDE SEQUENCE [LARGE SCALE GENOMIC DNA]</scope>
    <source>
        <strain evidence="3 4">DSM 11111</strain>
    </source>
</reference>
<dbReference type="SUPFAM" id="SSF52540">
    <property type="entry name" value="P-loop containing nucleoside triphosphate hydrolases"/>
    <property type="match status" value="1"/>
</dbReference>
<dbReference type="GO" id="GO:0006508">
    <property type="term" value="P:proteolysis"/>
    <property type="evidence" value="ECO:0007669"/>
    <property type="project" value="UniProtKB-KW"/>
</dbReference>
<keyword evidence="3" id="KW-0645">Protease</keyword>
<dbReference type="Proteomes" id="UP000077245">
    <property type="component" value="Unassembled WGS sequence"/>
</dbReference>
<dbReference type="STRING" id="49547.MBCUR_06800"/>
<dbReference type="PROSITE" id="PS00674">
    <property type="entry name" value="AAA"/>
    <property type="match status" value="1"/>
</dbReference>
<dbReference type="SMART" id="SM00382">
    <property type="entry name" value="AAA"/>
    <property type="match status" value="1"/>
</dbReference>
<dbReference type="EC" id="3.4.24.-" evidence="3"/>
<dbReference type="InterPro" id="IPR003593">
    <property type="entry name" value="AAA+_ATPase"/>
</dbReference>
<dbReference type="PANTHER" id="PTHR23076">
    <property type="entry name" value="METALLOPROTEASE M41 FTSH"/>
    <property type="match status" value="1"/>
</dbReference>
<accession>A0A166BVF9</accession>
<dbReference type="OrthoDB" id="77269at2157"/>
<dbReference type="CDD" id="cd19481">
    <property type="entry name" value="RecA-like_protease"/>
    <property type="match status" value="1"/>
</dbReference>
<dbReference type="InterPro" id="IPR003960">
    <property type="entry name" value="ATPase_AAA_CS"/>
</dbReference>
<keyword evidence="3" id="KW-0378">Hydrolase</keyword>
<name>A0A166BVF9_9EURY</name>
<dbReference type="InterPro" id="IPR057408">
    <property type="entry name" value="PRS2_C_AAA_lid"/>
</dbReference>
<evidence type="ECO:0000259" key="2">
    <source>
        <dbReference type="SMART" id="SM00382"/>
    </source>
</evidence>
<dbReference type="Gene3D" id="1.10.8.60">
    <property type="match status" value="1"/>
</dbReference>
<evidence type="ECO:0000256" key="1">
    <source>
        <dbReference type="RuleBase" id="RU003651"/>
    </source>
</evidence>
<dbReference type="GO" id="GO:0016887">
    <property type="term" value="F:ATP hydrolysis activity"/>
    <property type="evidence" value="ECO:0007669"/>
    <property type="project" value="InterPro"/>
</dbReference>
<dbReference type="InterPro" id="IPR027417">
    <property type="entry name" value="P-loop_NTPase"/>
</dbReference>
<dbReference type="Pfam" id="PF00004">
    <property type="entry name" value="AAA"/>
    <property type="match status" value="1"/>
</dbReference>
<dbReference type="Pfam" id="PF23900">
    <property type="entry name" value="PRS2_N"/>
    <property type="match status" value="1"/>
</dbReference>
<organism evidence="3 4">
    <name type="scientific">Methanobrevibacter curvatus</name>
    <dbReference type="NCBI Taxonomy" id="49547"/>
    <lineage>
        <taxon>Archaea</taxon>
        <taxon>Methanobacteriati</taxon>
        <taxon>Methanobacteriota</taxon>
        <taxon>Methanomada group</taxon>
        <taxon>Methanobacteria</taxon>
        <taxon>Methanobacteriales</taxon>
        <taxon>Methanobacteriaceae</taxon>
        <taxon>Methanobrevibacter</taxon>
    </lineage>
</organism>
<dbReference type="GO" id="GO:0004176">
    <property type="term" value="F:ATP-dependent peptidase activity"/>
    <property type="evidence" value="ECO:0007669"/>
    <property type="project" value="TreeGrafter"/>
</dbReference>
<dbReference type="PATRIC" id="fig|49547.3.peg.724"/>
<keyword evidence="1" id="KW-0547">Nucleotide-binding</keyword>
<keyword evidence="1" id="KW-0067">ATP-binding</keyword>
<keyword evidence="4" id="KW-1185">Reference proteome</keyword>
<dbReference type="InterPro" id="IPR057405">
    <property type="entry name" value="PRS2-like_N"/>
</dbReference>
<protein>
    <submittedName>
        <fullName evidence="3">ATP-dependent zinc metalloprotease FtsH</fullName>
        <ecNumber evidence="3">3.4.24.-</ecNumber>
    </submittedName>
</protein>
<dbReference type="Pfam" id="PF23902">
    <property type="entry name" value="AAA_lid_PRS2_C"/>
    <property type="match status" value="1"/>
</dbReference>
<keyword evidence="3" id="KW-0482">Metalloprotease</keyword>
<evidence type="ECO:0000313" key="4">
    <source>
        <dbReference type="Proteomes" id="UP000077245"/>
    </source>
</evidence>
<dbReference type="InterPro" id="IPR003959">
    <property type="entry name" value="ATPase_AAA_core"/>
</dbReference>
<dbReference type="GO" id="GO:0008237">
    <property type="term" value="F:metallopeptidase activity"/>
    <property type="evidence" value="ECO:0007669"/>
    <property type="project" value="UniProtKB-KW"/>
</dbReference>
<dbReference type="PANTHER" id="PTHR23076:SF97">
    <property type="entry name" value="ATP-DEPENDENT ZINC METALLOPROTEASE YME1L1"/>
    <property type="match status" value="1"/>
</dbReference>
<gene>
    <name evidence="3" type="primary">ftsH_2</name>
    <name evidence="3" type="ORF">MBCUR_06800</name>
</gene>
<dbReference type="GO" id="GO:0005524">
    <property type="term" value="F:ATP binding"/>
    <property type="evidence" value="ECO:0007669"/>
    <property type="project" value="UniProtKB-KW"/>
</dbReference>
<evidence type="ECO:0000313" key="3">
    <source>
        <dbReference type="EMBL" id="KZX13854.1"/>
    </source>
</evidence>
<comment type="similarity">
    <text evidence="1">Belongs to the AAA ATPase family.</text>
</comment>
<proteinExistence type="inferred from homology"/>
<comment type="caution">
    <text evidence="3">The sequence shown here is derived from an EMBL/GenBank/DDBJ whole genome shotgun (WGS) entry which is preliminary data.</text>
</comment>
<sequence length="386" mass="43373">MKINNNNQTEHVLSAGNVIVTNFDKKQEAKVVVIEEAGLPFKLHYMEVPKIEISNKELFEHYARDQWYGAQAIEGNYLFDQKVFPDFGFKMVSVTPNDSIIGDNTTIILLNEKNKDKLNLNEKNKNKLNLSKFKSHSTMDDIIGQVGAKSKCRVIEKYLKNSEEFGIWAPKNILFYGPPGTGKTMMVQALSNKLDVQLFLIKATTLIGDHVGDGSRQIHDLFENAKKSAPAVIFIDEIDAIALNRKYQSLRGDVSEIVNALLSEMDGFSENLGVITIAATNNPEQLDLAVRSRFEDEFEFSLPNENERTAIFKKYMDTLPIPVDETPEKLAKLTKGFSGRDIKEKVLKSSLHMALSNDKNSISSKYISKAIDGSKKESKPPKAMFV</sequence>
<feature type="domain" description="AAA+ ATPase" evidence="2">
    <location>
        <begin position="169"/>
        <end position="304"/>
    </location>
</feature>
<dbReference type="AlphaFoldDB" id="A0A166BVF9"/>
<dbReference type="EMBL" id="LWMV01000136">
    <property type="protein sequence ID" value="KZX13854.1"/>
    <property type="molecule type" value="Genomic_DNA"/>
</dbReference>